<dbReference type="Gene3D" id="3.40.50.1820">
    <property type="entry name" value="alpha/beta hydrolase"/>
    <property type="match status" value="1"/>
</dbReference>
<evidence type="ECO:0000256" key="1">
    <source>
        <dbReference type="ARBA" id="ARBA00022801"/>
    </source>
</evidence>
<dbReference type="Proteomes" id="UP000186246">
    <property type="component" value="Unassembled WGS sequence"/>
</dbReference>
<dbReference type="EMBL" id="FTOJ01000004">
    <property type="protein sequence ID" value="SIS84380.1"/>
    <property type="molecule type" value="Genomic_DNA"/>
</dbReference>
<dbReference type="STRING" id="551459.SAMN05421796_104215"/>
<keyword evidence="6" id="KW-1185">Reference proteome</keyword>
<dbReference type="RefSeq" id="WP_076451611.1">
    <property type="nucleotide sequence ID" value="NZ_FTOJ01000004.1"/>
</dbReference>
<dbReference type="PANTHER" id="PTHR48081:SF13">
    <property type="entry name" value="ALPHA_BETA HYDROLASE"/>
    <property type="match status" value="1"/>
</dbReference>
<dbReference type="InterPro" id="IPR049492">
    <property type="entry name" value="BD-FAE-like_dom"/>
</dbReference>
<dbReference type="AlphaFoldDB" id="A0A1N7MED1"/>
<dbReference type="InterPro" id="IPR050300">
    <property type="entry name" value="GDXG_lipolytic_enzyme"/>
</dbReference>
<organism evidence="4 5">
    <name type="scientific">Chryseobacterium piscicola</name>
    <dbReference type="NCBI Taxonomy" id="551459"/>
    <lineage>
        <taxon>Bacteria</taxon>
        <taxon>Pseudomonadati</taxon>
        <taxon>Bacteroidota</taxon>
        <taxon>Flavobacteriia</taxon>
        <taxon>Flavobacteriales</taxon>
        <taxon>Weeksellaceae</taxon>
        <taxon>Chryseobacterium group</taxon>
        <taxon>Chryseobacterium</taxon>
    </lineage>
</organism>
<keyword evidence="1" id="KW-0378">Hydrolase</keyword>
<gene>
    <name evidence="3" type="ORF">B0A70_00280</name>
    <name evidence="4" type="ORF">SAMN05421796_104215</name>
</gene>
<reference evidence="4" key="3">
    <citation type="submission" date="2017-01" db="EMBL/GenBank/DDBJ databases">
        <authorList>
            <person name="Mah S.A."/>
            <person name="Swanson W.J."/>
            <person name="Moy G.W."/>
            <person name="Vacquier V.D."/>
        </authorList>
    </citation>
    <scope>NUCLEOTIDE SEQUENCE [LARGE SCALE GENOMIC DNA]</scope>
    <source>
        <strain evidence="4">DSM 21068</strain>
    </source>
</reference>
<dbReference type="Pfam" id="PF20434">
    <property type="entry name" value="BD-FAE"/>
    <property type="match status" value="1"/>
</dbReference>
<evidence type="ECO:0000313" key="6">
    <source>
        <dbReference type="Proteomes" id="UP000238314"/>
    </source>
</evidence>
<protein>
    <submittedName>
        <fullName evidence="4">Acetyl esterase/lipase</fullName>
    </submittedName>
</protein>
<sequence length="333" mass="37821">MIFFENLNYKIRNLLSFVLIFACTALLWSQKIDKSILLTENSNFTENIAYKNDESGKEIYLDMYLPKNSSSEKIPVVVFVHGGAWVEGDKIITADNYVEHTMLMLLERKYAILSINYRLLNESTHFPAPIQDTKDAIRWVRKNANQYNFDVNNIGMWGVSAGAHLSLLNAYTQDDDFIGSPELKPFSSKVNYVVDNFGPVDMNRLLHTKAPKPLLATVGLISKKIIDIRGKLITGITGLDAQKDKKLVVEYCETISPINYSKNAVPTLILHGNKDKIAPIRHSIRLKKSLQENGIEHQFVTVKKGIHGFYNTEPAYQSQLNKIMVDFIVLHTK</sequence>
<dbReference type="SUPFAM" id="SSF53474">
    <property type="entry name" value="alpha/beta-Hydrolases"/>
    <property type="match status" value="1"/>
</dbReference>
<dbReference type="OrthoDB" id="9777975at2"/>
<dbReference type="InterPro" id="IPR029058">
    <property type="entry name" value="AB_hydrolase_fold"/>
</dbReference>
<dbReference type="PANTHER" id="PTHR48081">
    <property type="entry name" value="AB HYDROLASE SUPERFAMILY PROTEIN C4A8.06C"/>
    <property type="match status" value="1"/>
</dbReference>
<evidence type="ECO:0000313" key="4">
    <source>
        <dbReference type="EMBL" id="SIS84380.1"/>
    </source>
</evidence>
<proteinExistence type="predicted"/>
<reference evidence="3 6" key="1">
    <citation type="submission" date="2016-11" db="EMBL/GenBank/DDBJ databases">
        <title>Whole genomes of Flavobacteriaceae.</title>
        <authorList>
            <person name="Stine C."/>
            <person name="Li C."/>
            <person name="Tadesse D."/>
        </authorList>
    </citation>
    <scope>NUCLEOTIDE SEQUENCE [LARGE SCALE GENOMIC DNA]</scope>
    <source>
        <strain evidence="3 6">DSM 21068</strain>
    </source>
</reference>
<evidence type="ECO:0000313" key="5">
    <source>
        <dbReference type="Proteomes" id="UP000186246"/>
    </source>
</evidence>
<dbReference type="GO" id="GO:0016787">
    <property type="term" value="F:hydrolase activity"/>
    <property type="evidence" value="ECO:0007669"/>
    <property type="project" value="UniProtKB-KW"/>
</dbReference>
<name>A0A1N7MED1_9FLAO</name>
<evidence type="ECO:0000259" key="2">
    <source>
        <dbReference type="Pfam" id="PF20434"/>
    </source>
</evidence>
<reference evidence="5" key="2">
    <citation type="submission" date="2017-01" db="EMBL/GenBank/DDBJ databases">
        <authorList>
            <person name="Varghese N."/>
            <person name="Submissions S."/>
        </authorList>
    </citation>
    <scope>NUCLEOTIDE SEQUENCE [LARGE SCALE GENOMIC DNA]</scope>
    <source>
        <strain evidence="5">DSM 21068</strain>
    </source>
</reference>
<dbReference type="Proteomes" id="UP000238314">
    <property type="component" value="Unassembled WGS sequence"/>
</dbReference>
<accession>A0A1N7MED1</accession>
<feature type="domain" description="BD-FAE-like" evidence="2">
    <location>
        <begin position="61"/>
        <end position="290"/>
    </location>
</feature>
<dbReference type="EMBL" id="MUGO01000001">
    <property type="protein sequence ID" value="PQA98061.1"/>
    <property type="molecule type" value="Genomic_DNA"/>
</dbReference>
<evidence type="ECO:0000313" key="3">
    <source>
        <dbReference type="EMBL" id="PQA98061.1"/>
    </source>
</evidence>